<evidence type="ECO:0000313" key="2">
    <source>
        <dbReference type="Proteomes" id="UP000518605"/>
    </source>
</evidence>
<organism evidence="1 2">
    <name type="scientific">Paenibacillus endophyticus</name>
    <dbReference type="NCBI Taxonomy" id="1294268"/>
    <lineage>
        <taxon>Bacteria</taxon>
        <taxon>Bacillati</taxon>
        <taxon>Bacillota</taxon>
        <taxon>Bacilli</taxon>
        <taxon>Bacillales</taxon>
        <taxon>Paenibacillaceae</taxon>
        <taxon>Paenibacillus</taxon>
    </lineage>
</organism>
<reference evidence="1 2" key="1">
    <citation type="submission" date="2020-08" db="EMBL/GenBank/DDBJ databases">
        <title>Genomic Encyclopedia of Type Strains, Phase III (KMG-III): the genomes of soil and plant-associated and newly described type strains.</title>
        <authorList>
            <person name="Whitman W."/>
        </authorList>
    </citation>
    <scope>NUCLEOTIDE SEQUENCE [LARGE SCALE GENOMIC DNA]</scope>
    <source>
        <strain evidence="1 2">CECT 8234</strain>
    </source>
</reference>
<accession>A0A7W5G9M4</accession>
<dbReference type="AlphaFoldDB" id="A0A7W5G9M4"/>
<protein>
    <submittedName>
        <fullName evidence="1">Uncharacterized protein</fullName>
    </submittedName>
</protein>
<evidence type="ECO:0000313" key="1">
    <source>
        <dbReference type="EMBL" id="MBB3151796.1"/>
    </source>
</evidence>
<sequence>MMRPRVIPIVITAAISAGVLFGGWAIYNQVALAAPLEQVAKNVNGVIASDKPVIAGDKVTLSLELADDASLRDVYEHIEANGKKVFDERQLILNIKQNTDKELDEIWFAAMFDIAEAMENKTYSGIPAAMNKAAAANKDVEVTTEMDDVNVYVTLRNSDAVKYVVLPRMSVQLEAW</sequence>
<comment type="caution">
    <text evidence="1">The sequence shown here is derived from an EMBL/GenBank/DDBJ whole genome shotgun (WGS) entry which is preliminary data.</text>
</comment>
<dbReference type="RefSeq" id="WP_183561068.1">
    <property type="nucleotide sequence ID" value="NZ_CBCSLB010000008.1"/>
</dbReference>
<name>A0A7W5G9M4_9BACL</name>
<dbReference type="EMBL" id="JACHXW010000004">
    <property type="protein sequence ID" value="MBB3151796.1"/>
    <property type="molecule type" value="Genomic_DNA"/>
</dbReference>
<keyword evidence="2" id="KW-1185">Reference proteome</keyword>
<dbReference type="Proteomes" id="UP000518605">
    <property type="component" value="Unassembled WGS sequence"/>
</dbReference>
<proteinExistence type="predicted"/>
<gene>
    <name evidence="1" type="ORF">FHS16_001842</name>
</gene>